<dbReference type="EMBL" id="CACVAU010000029">
    <property type="protein sequence ID" value="CAA6808489.1"/>
    <property type="molecule type" value="Genomic_DNA"/>
</dbReference>
<protein>
    <submittedName>
        <fullName evidence="1">Uncharacterized protein</fullName>
    </submittedName>
</protein>
<gene>
    <name evidence="1" type="ORF">HELGO_WM13579</name>
</gene>
<reference evidence="1" key="1">
    <citation type="submission" date="2020-01" db="EMBL/GenBank/DDBJ databases">
        <authorList>
            <person name="Meier V. D."/>
            <person name="Meier V D."/>
        </authorList>
    </citation>
    <scope>NUCLEOTIDE SEQUENCE</scope>
    <source>
        <strain evidence="1">HLG_WM_MAG_05</strain>
    </source>
</reference>
<name>A0A6S6SZ85_9BACT</name>
<organism evidence="1">
    <name type="scientific">uncultured Sulfurovum sp</name>
    <dbReference type="NCBI Taxonomy" id="269237"/>
    <lineage>
        <taxon>Bacteria</taxon>
        <taxon>Pseudomonadati</taxon>
        <taxon>Campylobacterota</taxon>
        <taxon>Epsilonproteobacteria</taxon>
        <taxon>Campylobacterales</taxon>
        <taxon>Sulfurovaceae</taxon>
        <taxon>Sulfurovum</taxon>
        <taxon>environmental samples</taxon>
    </lineage>
</organism>
<sequence length="153" mass="17368">MLNKNRYFDIIREDVFTEEGNLVLNNYVEEFNPYAVPKKQTKYANFGEIKLLDFGMKTKKSAQKDKAFHLKYLQAQEAISLKVLDTVPILQTEVSDTLGGYETLSPLLKNLTYGDTELAVWLVDGTTYVLANAGQGESSCNLLFFCRIEKPKP</sequence>
<dbReference type="AlphaFoldDB" id="A0A6S6SZ85"/>
<evidence type="ECO:0000313" key="1">
    <source>
        <dbReference type="EMBL" id="CAA6808489.1"/>
    </source>
</evidence>
<proteinExistence type="predicted"/>
<accession>A0A6S6SZ85</accession>